<protein>
    <submittedName>
        <fullName evidence="1">Sulfur carrier protein ThiS</fullName>
    </submittedName>
</protein>
<dbReference type="InterPro" id="IPR003749">
    <property type="entry name" value="ThiS/MoaD-like"/>
</dbReference>
<keyword evidence="2" id="KW-1185">Reference proteome</keyword>
<dbReference type="RefSeq" id="WP_007957792.1">
    <property type="nucleotide sequence ID" value="NZ_JAJHJB010000015.1"/>
</dbReference>
<reference evidence="1" key="1">
    <citation type="submission" date="2021-11" db="EMBL/GenBank/DDBJ databases">
        <title>Description of a new species Pelosinus isolated from the bottom sediments of Lake Baikal.</title>
        <authorList>
            <person name="Zakharyuk A."/>
        </authorList>
    </citation>
    <scope>NUCLEOTIDE SEQUENCE</scope>
    <source>
        <strain evidence="1">Bkl1</strain>
    </source>
</reference>
<evidence type="ECO:0000313" key="1">
    <source>
        <dbReference type="EMBL" id="MCC5466107.1"/>
    </source>
</evidence>
<organism evidence="1 2">
    <name type="scientific">Pelosinus baikalensis</name>
    <dbReference type="NCBI Taxonomy" id="2892015"/>
    <lineage>
        <taxon>Bacteria</taxon>
        <taxon>Bacillati</taxon>
        <taxon>Bacillota</taxon>
        <taxon>Negativicutes</taxon>
        <taxon>Selenomonadales</taxon>
        <taxon>Sporomusaceae</taxon>
        <taxon>Pelosinus</taxon>
    </lineage>
</organism>
<dbReference type="EMBL" id="JAJHJB010000015">
    <property type="protein sequence ID" value="MCC5466107.1"/>
    <property type="molecule type" value="Genomic_DNA"/>
</dbReference>
<dbReference type="NCBIfam" id="TIGR01683">
    <property type="entry name" value="thiS"/>
    <property type="match status" value="1"/>
</dbReference>
<gene>
    <name evidence="1" type="primary">thiS</name>
    <name evidence="1" type="ORF">LMF89_12145</name>
</gene>
<dbReference type="Gene3D" id="3.10.20.30">
    <property type="match status" value="1"/>
</dbReference>
<evidence type="ECO:0000313" key="2">
    <source>
        <dbReference type="Proteomes" id="UP001165492"/>
    </source>
</evidence>
<proteinExistence type="predicted"/>
<dbReference type="Proteomes" id="UP001165492">
    <property type="component" value="Unassembled WGS sequence"/>
</dbReference>
<dbReference type="InterPro" id="IPR012675">
    <property type="entry name" value="Beta-grasp_dom_sf"/>
</dbReference>
<sequence>MEVVLNGTVANVDKEMNLWEFLLSKELDLETIIVEYNEVIVKKQEWNMIILQDKDRLEVLKFVGGG</sequence>
<name>A0ABS8HT42_9FIRM</name>
<dbReference type="InterPro" id="IPR010035">
    <property type="entry name" value="Thi_S"/>
</dbReference>
<comment type="caution">
    <text evidence="1">The sequence shown here is derived from an EMBL/GenBank/DDBJ whole genome shotgun (WGS) entry which is preliminary data.</text>
</comment>
<accession>A0ABS8HT42</accession>
<dbReference type="CDD" id="cd00565">
    <property type="entry name" value="Ubl_ThiS"/>
    <property type="match status" value="1"/>
</dbReference>
<dbReference type="SUPFAM" id="SSF54285">
    <property type="entry name" value="MoaD/ThiS"/>
    <property type="match status" value="1"/>
</dbReference>
<dbReference type="InterPro" id="IPR016155">
    <property type="entry name" value="Mopterin_synth/thiamin_S_b"/>
</dbReference>
<dbReference type="PANTHER" id="PTHR34472:SF1">
    <property type="entry name" value="SULFUR CARRIER PROTEIN THIS"/>
    <property type="match status" value="1"/>
</dbReference>
<dbReference type="Pfam" id="PF02597">
    <property type="entry name" value="ThiS"/>
    <property type="match status" value="1"/>
</dbReference>
<dbReference type="PANTHER" id="PTHR34472">
    <property type="entry name" value="SULFUR CARRIER PROTEIN THIS"/>
    <property type="match status" value="1"/>
</dbReference>